<dbReference type="PANTHER" id="PTHR33608:SF6">
    <property type="entry name" value="BLL2464 PROTEIN"/>
    <property type="match status" value="1"/>
</dbReference>
<dbReference type="OrthoDB" id="9776116at2"/>
<evidence type="ECO:0000313" key="3">
    <source>
        <dbReference type="Proteomes" id="UP000236724"/>
    </source>
</evidence>
<reference evidence="2 3" key="1">
    <citation type="submission" date="2016-10" db="EMBL/GenBank/DDBJ databases">
        <authorList>
            <person name="de Groot N.N."/>
        </authorList>
    </citation>
    <scope>NUCLEOTIDE SEQUENCE [LARGE SCALE GENOMIC DNA]</scope>
    <source>
        <strain evidence="2">MBHS1</strain>
    </source>
</reference>
<protein>
    <recommendedName>
        <fullName evidence="1">DUF58 domain-containing protein</fullName>
    </recommendedName>
</protein>
<proteinExistence type="predicted"/>
<dbReference type="EMBL" id="FMSV02000294">
    <property type="protein sequence ID" value="SEH05491.1"/>
    <property type="molecule type" value="Genomic_DNA"/>
</dbReference>
<dbReference type="AlphaFoldDB" id="A0A1H6F7X5"/>
<dbReference type="Proteomes" id="UP000236724">
    <property type="component" value="Unassembled WGS sequence"/>
</dbReference>
<evidence type="ECO:0000259" key="1">
    <source>
        <dbReference type="Pfam" id="PF01882"/>
    </source>
</evidence>
<dbReference type="SUPFAM" id="SSF53300">
    <property type="entry name" value="vWA-like"/>
    <property type="match status" value="1"/>
</dbReference>
<dbReference type="Pfam" id="PF01882">
    <property type="entry name" value="DUF58"/>
    <property type="match status" value="1"/>
</dbReference>
<feature type="domain" description="DUF58" evidence="1">
    <location>
        <begin position="10"/>
        <end position="218"/>
    </location>
</feature>
<accession>A0A1H6F7X5</accession>
<dbReference type="PANTHER" id="PTHR33608">
    <property type="entry name" value="BLL2464 PROTEIN"/>
    <property type="match status" value="1"/>
</dbReference>
<name>A0A1H6F7X5_9GAMM</name>
<gene>
    <name evidence="2" type="ORF">MBHS_01345</name>
</gene>
<dbReference type="InterPro" id="IPR036465">
    <property type="entry name" value="vWFA_dom_sf"/>
</dbReference>
<evidence type="ECO:0000313" key="2">
    <source>
        <dbReference type="EMBL" id="SEH05491.1"/>
    </source>
</evidence>
<keyword evidence="3" id="KW-1185">Reference proteome</keyword>
<organism evidence="2 3">
    <name type="scientific">Candidatus Venteria ishoeyi</name>
    <dbReference type="NCBI Taxonomy" id="1899563"/>
    <lineage>
        <taxon>Bacteria</taxon>
        <taxon>Pseudomonadati</taxon>
        <taxon>Pseudomonadota</taxon>
        <taxon>Gammaproteobacteria</taxon>
        <taxon>Thiotrichales</taxon>
        <taxon>Thiotrichaceae</taxon>
        <taxon>Venteria</taxon>
    </lineage>
</organism>
<dbReference type="InterPro" id="IPR002881">
    <property type="entry name" value="DUF58"/>
</dbReference>
<sequence length="249" mass="29117">MGTGTELKDKRKYEQGDDIRLVDWNVYARTDKLHIKRFEEEKNLTTHIIIDYSKSMNFGKKHTKFDYGSMIGIGFAYLALKNNDRFEFSTFSDDLNLVKARRGVKQLASIVDYFNKLKIKGSSKFEENMTQYRKSIKSKSMVVIISDFLFDIDEIKNGIYNFKNHDLKVIQVLDKEEKDLNIEGDVKLKDSESDTVLRTYVSKKLRLEYLEELDDHSAEIQELVQSMGGKFYTATTHDDIFDVFHHLFA</sequence>